<feature type="non-terminal residue" evidence="1">
    <location>
        <position position="1"/>
    </location>
</feature>
<organism evidence="1 2">
    <name type="scientific">Mesorhizobium kowhaii</name>
    <dbReference type="NCBI Taxonomy" id="1300272"/>
    <lineage>
        <taxon>Bacteria</taxon>
        <taxon>Pseudomonadati</taxon>
        <taxon>Pseudomonadota</taxon>
        <taxon>Alphaproteobacteria</taxon>
        <taxon>Hyphomicrobiales</taxon>
        <taxon>Phyllobacteriaceae</taxon>
        <taxon>Mesorhizobium</taxon>
    </lineage>
</organism>
<dbReference type="GO" id="GO:0005975">
    <property type="term" value="P:carbohydrate metabolic process"/>
    <property type="evidence" value="ECO:0007669"/>
    <property type="project" value="InterPro"/>
</dbReference>
<dbReference type="AlphaFoldDB" id="A0A2W7C2R0"/>
<gene>
    <name evidence="1" type="ORF">B5V02_17840</name>
</gene>
<evidence type="ECO:0000313" key="2">
    <source>
        <dbReference type="Proteomes" id="UP000248616"/>
    </source>
</evidence>
<comment type="caution">
    <text evidence="1">The sequence shown here is derived from an EMBL/GenBank/DDBJ whole genome shotgun (WGS) entry which is preliminary data.</text>
</comment>
<sequence length="338" mass="37494">SVSESSSLGGAFARYEQDFATYNDSHWAADGTDWASANYYDRAFINYVWYARTGEQVYLERGNAIADDYLKNYVEGNNYGVASWWSMPKGITAHYLLNGDQASLSAIGKMADQVVNPWNTENNWANLFDPHQSEGREQARALETLTQAILIDAPSVGVPNIQPNGEDWGVSGGNDFRALAKSLVEKILTSGFQHADGSRPHFVDGATPDGAPIDKPFMNGLMNEALTNYYEQVDADPRIVSFIKTNLDYMWAHEWDATAKAFQYIDETSATGEQDGPAADLNMLIVNGFGFVYQHTGDATYLERGNIVFEGGVEGTWLEGSKQFNQQYASSYNYIAYT</sequence>
<evidence type="ECO:0000313" key="1">
    <source>
        <dbReference type="EMBL" id="PZV37164.1"/>
    </source>
</evidence>
<name>A0A2W7C2R0_9HYPH</name>
<dbReference type="Proteomes" id="UP000248616">
    <property type="component" value="Unassembled WGS sequence"/>
</dbReference>
<proteinExistence type="predicted"/>
<dbReference type="InterPro" id="IPR008928">
    <property type="entry name" value="6-hairpin_glycosidase_sf"/>
</dbReference>
<feature type="non-terminal residue" evidence="1">
    <location>
        <position position="338"/>
    </location>
</feature>
<protein>
    <submittedName>
        <fullName evidence="1">Uncharacterized protein</fullName>
    </submittedName>
</protein>
<reference evidence="2" key="1">
    <citation type="submission" date="2017-03" db="EMBL/GenBank/DDBJ databases">
        <authorList>
            <person name="Safronova V.I."/>
            <person name="Sazanova A.L."/>
            <person name="Chirak E.R."/>
        </authorList>
    </citation>
    <scope>NUCLEOTIDE SEQUENCE [LARGE SCALE GENOMIC DNA]</scope>
    <source>
        <strain evidence="2">Ach-343</strain>
    </source>
</reference>
<keyword evidence="2" id="KW-1185">Reference proteome</keyword>
<accession>A0A2W7C2R0</accession>
<dbReference type="EMBL" id="MZXV01000035">
    <property type="protein sequence ID" value="PZV37164.1"/>
    <property type="molecule type" value="Genomic_DNA"/>
</dbReference>
<dbReference type="SUPFAM" id="SSF48208">
    <property type="entry name" value="Six-hairpin glycosidases"/>
    <property type="match status" value="1"/>
</dbReference>